<dbReference type="GeneID" id="30034694"/>
<sequence length="143" mass="16592">MGVVEEVYTGPVSNERYEKNSRVVEISLDQKEAFYSRFGHSYNGDNADPVNKNFEFVWQKALELSYQEAIDILTEAEEYHDTDSNLSHELSTRIHYNLTNEKAADEMEVKSDAAMIRYWSPYAEVRSVTDPYDDHDAPIETIR</sequence>
<evidence type="ECO:0000313" key="2">
    <source>
        <dbReference type="Proteomes" id="UP000189580"/>
    </source>
</evidence>
<accession>A0A167FCS5</accession>
<dbReference type="EMBL" id="CP014503">
    <property type="protein sequence ID" value="ANB15128.1"/>
    <property type="molecule type" value="Genomic_DNA"/>
</dbReference>
<keyword evidence="2" id="KW-1185">Reference proteome</keyword>
<dbReference type="KEGG" id="slb:AWJ20_2749"/>
<protein>
    <submittedName>
        <fullName evidence="1">Uncharacterized protein</fullName>
    </submittedName>
</protein>
<gene>
    <name evidence="1" type="ORF">AWJ20_2749</name>
</gene>
<name>A0A167FCS5_9ASCO</name>
<dbReference type="AlphaFoldDB" id="A0A167FCS5"/>
<dbReference type="OrthoDB" id="4094900at2759"/>
<evidence type="ECO:0000313" key="1">
    <source>
        <dbReference type="EMBL" id="ANB15128.1"/>
    </source>
</evidence>
<dbReference type="Proteomes" id="UP000189580">
    <property type="component" value="Chromosome b"/>
</dbReference>
<dbReference type="RefSeq" id="XP_018737605.1">
    <property type="nucleotide sequence ID" value="XM_018879715.1"/>
</dbReference>
<proteinExistence type="predicted"/>
<organism evidence="1 2">
    <name type="scientific">Sugiyamaella lignohabitans</name>
    <dbReference type="NCBI Taxonomy" id="796027"/>
    <lineage>
        <taxon>Eukaryota</taxon>
        <taxon>Fungi</taxon>
        <taxon>Dikarya</taxon>
        <taxon>Ascomycota</taxon>
        <taxon>Saccharomycotina</taxon>
        <taxon>Dipodascomycetes</taxon>
        <taxon>Dipodascales</taxon>
        <taxon>Trichomonascaceae</taxon>
        <taxon>Sugiyamaella</taxon>
    </lineage>
</organism>
<reference evidence="1 2" key="1">
    <citation type="submission" date="2016-02" db="EMBL/GenBank/DDBJ databases">
        <title>Complete genome sequence and transcriptome regulation of the pentose utilising yeast Sugiyamaella lignohabitans.</title>
        <authorList>
            <person name="Bellasio M."/>
            <person name="Peymann A."/>
            <person name="Valli M."/>
            <person name="Sipitzky M."/>
            <person name="Graf A."/>
            <person name="Sauer M."/>
            <person name="Marx H."/>
            <person name="Mattanovich D."/>
        </authorList>
    </citation>
    <scope>NUCLEOTIDE SEQUENCE [LARGE SCALE GENOMIC DNA]</scope>
    <source>
        <strain evidence="1 2">CBS 10342</strain>
    </source>
</reference>